<dbReference type="Proteomes" id="UP000011087">
    <property type="component" value="Unassembled WGS sequence"/>
</dbReference>
<dbReference type="CDD" id="cd00590">
    <property type="entry name" value="RRM_SF"/>
    <property type="match status" value="1"/>
</dbReference>
<dbReference type="PANTHER" id="PTHR15241:SF373">
    <property type="entry name" value="GLYCINE-RICH RNA-BINDING PROTEIN 2, MITOCHONDRIAL-LIKE"/>
    <property type="match status" value="1"/>
</dbReference>
<keyword evidence="1" id="KW-0694">RNA-binding</keyword>
<dbReference type="eggNOG" id="KOG0123">
    <property type="taxonomic scope" value="Eukaryota"/>
</dbReference>
<dbReference type="PROSITE" id="PS50102">
    <property type="entry name" value="RRM"/>
    <property type="match status" value="2"/>
</dbReference>
<dbReference type="AlphaFoldDB" id="L1K037"/>
<evidence type="ECO:0000256" key="1">
    <source>
        <dbReference type="PROSITE-ProRule" id="PRU00176"/>
    </source>
</evidence>
<evidence type="ECO:0000313" key="5">
    <source>
        <dbReference type="Proteomes" id="UP000011087"/>
    </source>
</evidence>
<accession>L1K037</accession>
<dbReference type="RefSeq" id="XP_005841201.1">
    <property type="nucleotide sequence ID" value="XM_005841144.1"/>
</dbReference>
<dbReference type="PANTHER" id="PTHR15241">
    <property type="entry name" value="TRANSFORMER-2-RELATED"/>
    <property type="match status" value="1"/>
</dbReference>
<reference evidence="5" key="2">
    <citation type="submission" date="2012-11" db="EMBL/GenBank/DDBJ databases">
        <authorList>
            <person name="Kuo A."/>
            <person name="Curtis B.A."/>
            <person name="Tanifuji G."/>
            <person name="Burki F."/>
            <person name="Gruber A."/>
            <person name="Irimia M."/>
            <person name="Maruyama S."/>
            <person name="Arias M.C."/>
            <person name="Ball S.G."/>
            <person name="Gile G.H."/>
            <person name="Hirakawa Y."/>
            <person name="Hopkins J.F."/>
            <person name="Rensing S.A."/>
            <person name="Schmutz J."/>
            <person name="Symeonidi A."/>
            <person name="Elias M."/>
            <person name="Eveleigh R.J."/>
            <person name="Herman E.K."/>
            <person name="Klute M.J."/>
            <person name="Nakayama T."/>
            <person name="Obornik M."/>
            <person name="Reyes-Prieto A."/>
            <person name="Armbrust E.V."/>
            <person name="Aves S.J."/>
            <person name="Beiko R.G."/>
            <person name="Coutinho P."/>
            <person name="Dacks J.B."/>
            <person name="Durnford D.G."/>
            <person name="Fast N.M."/>
            <person name="Green B.R."/>
            <person name="Grisdale C."/>
            <person name="Hempe F."/>
            <person name="Henrissat B."/>
            <person name="Hoppner M.P."/>
            <person name="Ishida K.-I."/>
            <person name="Kim E."/>
            <person name="Koreny L."/>
            <person name="Kroth P.G."/>
            <person name="Liu Y."/>
            <person name="Malik S.-B."/>
            <person name="Maier U.G."/>
            <person name="McRose D."/>
            <person name="Mock T."/>
            <person name="Neilson J.A."/>
            <person name="Onodera N.T."/>
            <person name="Poole A.M."/>
            <person name="Pritham E.J."/>
            <person name="Richards T.A."/>
            <person name="Rocap G."/>
            <person name="Roy S.W."/>
            <person name="Sarai C."/>
            <person name="Schaack S."/>
            <person name="Shirato S."/>
            <person name="Slamovits C.H."/>
            <person name="Spencer D.F."/>
            <person name="Suzuki S."/>
            <person name="Worden A.Z."/>
            <person name="Zauner S."/>
            <person name="Barry K."/>
            <person name="Bell C."/>
            <person name="Bharti A.K."/>
            <person name="Crow J.A."/>
            <person name="Grimwood J."/>
            <person name="Kramer R."/>
            <person name="Lindquist E."/>
            <person name="Lucas S."/>
            <person name="Salamov A."/>
            <person name="McFadden G.I."/>
            <person name="Lane C.E."/>
            <person name="Keeling P.J."/>
            <person name="Gray M.W."/>
            <person name="Grigoriev I.V."/>
            <person name="Archibald J.M."/>
        </authorList>
    </citation>
    <scope>NUCLEOTIDE SEQUENCE</scope>
    <source>
        <strain evidence="5">CCMP2712</strain>
    </source>
</reference>
<protein>
    <recommendedName>
        <fullName evidence="2">RRM domain-containing protein</fullName>
    </recommendedName>
</protein>
<dbReference type="GeneID" id="17310682"/>
<dbReference type="SUPFAM" id="SSF54928">
    <property type="entry name" value="RNA-binding domain, RBD"/>
    <property type="match status" value="2"/>
</dbReference>
<evidence type="ECO:0000259" key="2">
    <source>
        <dbReference type="PROSITE" id="PS50102"/>
    </source>
</evidence>
<dbReference type="GO" id="GO:0003723">
    <property type="term" value="F:RNA binding"/>
    <property type="evidence" value="ECO:0007669"/>
    <property type="project" value="UniProtKB-UniRule"/>
</dbReference>
<dbReference type="KEGG" id="gtt:GUITHDRAFT_100470"/>
<evidence type="ECO:0000313" key="3">
    <source>
        <dbReference type="EMBL" id="EKX54221.1"/>
    </source>
</evidence>
<dbReference type="InterPro" id="IPR035979">
    <property type="entry name" value="RBD_domain_sf"/>
</dbReference>
<gene>
    <name evidence="3" type="ORF">GUITHDRAFT_100470</name>
</gene>
<name>L1K037_GUITC</name>
<dbReference type="EMBL" id="JH992968">
    <property type="protein sequence ID" value="EKX54221.1"/>
    <property type="molecule type" value="Genomic_DNA"/>
</dbReference>
<dbReference type="InterPro" id="IPR012677">
    <property type="entry name" value="Nucleotide-bd_a/b_plait_sf"/>
</dbReference>
<feature type="domain" description="RRM" evidence="2">
    <location>
        <begin position="307"/>
        <end position="368"/>
    </location>
</feature>
<dbReference type="HOGENOM" id="CLU_355073_0_0_1"/>
<dbReference type="OrthoDB" id="10067824at2759"/>
<keyword evidence="5" id="KW-1185">Reference proteome</keyword>
<evidence type="ECO:0000313" key="4">
    <source>
        <dbReference type="EnsemblProtists" id="EKX54221"/>
    </source>
</evidence>
<organism evidence="3">
    <name type="scientific">Guillardia theta (strain CCMP2712)</name>
    <name type="common">Cryptophyte</name>
    <dbReference type="NCBI Taxonomy" id="905079"/>
    <lineage>
        <taxon>Eukaryota</taxon>
        <taxon>Cryptophyceae</taxon>
        <taxon>Pyrenomonadales</taxon>
        <taxon>Geminigeraceae</taxon>
        <taxon>Guillardia</taxon>
    </lineage>
</organism>
<proteinExistence type="predicted"/>
<dbReference type="Gene3D" id="3.30.70.330">
    <property type="match status" value="2"/>
</dbReference>
<dbReference type="EnsemblProtists" id="EKX54221">
    <property type="protein sequence ID" value="EKX54221"/>
    <property type="gene ID" value="GUITHDRAFT_100470"/>
</dbReference>
<reference evidence="3 5" key="1">
    <citation type="journal article" date="2012" name="Nature">
        <title>Algal genomes reveal evolutionary mosaicism and the fate of nucleomorphs.</title>
        <authorList>
            <consortium name="DOE Joint Genome Institute"/>
            <person name="Curtis B.A."/>
            <person name="Tanifuji G."/>
            <person name="Burki F."/>
            <person name="Gruber A."/>
            <person name="Irimia M."/>
            <person name="Maruyama S."/>
            <person name="Arias M.C."/>
            <person name="Ball S.G."/>
            <person name="Gile G.H."/>
            <person name="Hirakawa Y."/>
            <person name="Hopkins J.F."/>
            <person name="Kuo A."/>
            <person name="Rensing S.A."/>
            <person name="Schmutz J."/>
            <person name="Symeonidi A."/>
            <person name="Elias M."/>
            <person name="Eveleigh R.J."/>
            <person name="Herman E.K."/>
            <person name="Klute M.J."/>
            <person name="Nakayama T."/>
            <person name="Obornik M."/>
            <person name="Reyes-Prieto A."/>
            <person name="Armbrust E.V."/>
            <person name="Aves S.J."/>
            <person name="Beiko R.G."/>
            <person name="Coutinho P."/>
            <person name="Dacks J.B."/>
            <person name="Durnford D.G."/>
            <person name="Fast N.M."/>
            <person name="Green B.R."/>
            <person name="Grisdale C.J."/>
            <person name="Hempel F."/>
            <person name="Henrissat B."/>
            <person name="Hoppner M.P."/>
            <person name="Ishida K."/>
            <person name="Kim E."/>
            <person name="Koreny L."/>
            <person name="Kroth P.G."/>
            <person name="Liu Y."/>
            <person name="Malik S.B."/>
            <person name="Maier U.G."/>
            <person name="McRose D."/>
            <person name="Mock T."/>
            <person name="Neilson J.A."/>
            <person name="Onodera N.T."/>
            <person name="Poole A.M."/>
            <person name="Pritham E.J."/>
            <person name="Richards T.A."/>
            <person name="Rocap G."/>
            <person name="Roy S.W."/>
            <person name="Sarai C."/>
            <person name="Schaack S."/>
            <person name="Shirato S."/>
            <person name="Slamovits C.H."/>
            <person name="Spencer D.F."/>
            <person name="Suzuki S."/>
            <person name="Worden A.Z."/>
            <person name="Zauner S."/>
            <person name="Barry K."/>
            <person name="Bell C."/>
            <person name="Bharti A.K."/>
            <person name="Crow J.A."/>
            <person name="Grimwood J."/>
            <person name="Kramer R."/>
            <person name="Lindquist E."/>
            <person name="Lucas S."/>
            <person name="Salamov A."/>
            <person name="McFadden G.I."/>
            <person name="Lane C.E."/>
            <person name="Keeling P.J."/>
            <person name="Gray M.W."/>
            <person name="Grigoriev I.V."/>
            <person name="Archibald J.M."/>
        </authorList>
    </citation>
    <scope>NUCLEOTIDE SEQUENCE</scope>
    <source>
        <strain evidence="3 5">CCMP2712</strain>
    </source>
</reference>
<dbReference type="SMART" id="SM00360">
    <property type="entry name" value="RRM"/>
    <property type="match status" value="2"/>
</dbReference>
<sequence>MATSLSQMAEQGKGAEQVYPSWFLSNSFHDLSRTIVVSGITAEGHVSYLASKISSLYGDDVIEHCEVTRCSSVLVYVRFKSSQVSSNEELNAYQIAYESCFQLDNSELLVFHDGQGNDGVVRIQLTVRPAVYQGLVWVGEITREAAKEDVKRALSMLYVEPRDVWLPDDVGGGERKGWAVASYDSDEVAREVLYLSKCQFVCLGSFWPILLQPFAPAEQAEPRFVLSPKAEHAKSDHFALKGSLESDLGTRWEELTCMHCEQRRRLALKHFKERLLLLKSVRSDGRRDSLLGLEPSSVVGRANEIVRTIYVTGFRPNVSEETLKDVLEACGEGTVERVDLHMSRKGHTFAAIRFSDLASCYRALRLLNEAPEVPIGTLVVRRFVKDGLLWVGELDRGINSKQLKDCFSQFGEVCRARIACDHNGRSLGYGIVQFSRHSTASQVLAIMGEELFLLSSSSRPIRVEPYVYSNFKTAMSSACLDAEMLSHPTNVTKQDALYETCIQVRRLQLKQFAEVNLLRYLQRQERRVTEGTQRQLFQKECSLLGTLKAKVENSSTVGDIEMEVADSQTRSFEGSCCPKEEVELNPLHSGFVQQQQNSSGITLWQGQVICAFTTSICEELLSLYKIEVSKTWWRQVLAFSAVATSSPDCINTSHMLEWEESITAIRLMPFTEALKDILQKFSSMSQFNLQSLDGYMRTSLTSPSQSTRSLAQFREVLTQYNLAAVMSDSPRQDDTFNAGGSTSWRRQKASIRYPRAGCAASRFPPDGSEGYSLHVYDTTRRPAVKIMELKL</sequence>
<dbReference type="PaxDb" id="55529-EKX54221"/>
<dbReference type="STRING" id="905079.L1K037"/>
<feature type="domain" description="RRM" evidence="2">
    <location>
        <begin position="387"/>
        <end position="464"/>
    </location>
</feature>
<reference evidence="4" key="3">
    <citation type="submission" date="2015-06" db="UniProtKB">
        <authorList>
            <consortium name="EnsemblProtists"/>
        </authorList>
    </citation>
    <scope>IDENTIFICATION</scope>
</reference>
<dbReference type="InterPro" id="IPR000504">
    <property type="entry name" value="RRM_dom"/>
</dbReference>
<dbReference type="Pfam" id="PF00076">
    <property type="entry name" value="RRM_1"/>
    <property type="match status" value="1"/>
</dbReference>